<comment type="similarity">
    <text evidence="2">Belongs to the 2H phosphoesterase superfamily. ThpR family.</text>
</comment>
<dbReference type="HAMAP" id="MF_01940">
    <property type="entry name" value="RNA_CPDase"/>
    <property type="match status" value="1"/>
</dbReference>
<evidence type="ECO:0000313" key="5">
    <source>
        <dbReference type="EMBL" id="HGU59950.1"/>
    </source>
</evidence>
<sequence>MRLFIAVDLADELREKFSPIISALGRFNVKTVELKNLHITLKFLGEVNERMLPLIDSKLKEIKFSPFKIKFNGIGYFPNEKNPRVVWVGVEGEKLKELAEEVEQRMKKLGFKKDKEFHPHLTVGRIKMLDKSERGKLVREMETFNTEWGEMIVDKFKLKKSTLTPKGPIYEDVFVYEARGGN</sequence>
<dbReference type="EMBL" id="DTPI01000017">
    <property type="protein sequence ID" value="HGE66004.1"/>
    <property type="molecule type" value="Genomic_DNA"/>
</dbReference>
<comment type="caution">
    <text evidence="4">The sequence shown here is derived from an EMBL/GenBank/DDBJ whole genome shotgun (WGS) entry which is preliminary data.</text>
</comment>
<dbReference type="InterPro" id="IPR014051">
    <property type="entry name" value="Phosphoesterase_HXTX"/>
</dbReference>
<dbReference type="PANTHER" id="PTHR35561">
    <property type="entry name" value="RNA 2',3'-CYCLIC PHOSPHODIESTERASE"/>
    <property type="match status" value="1"/>
</dbReference>
<dbReference type="InterPro" id="IPR009097">
    <property type="entry name" value="Cyclic_Pdiesterase"/>
</dbReference>
<evidence type="ECO:0000313" key="4">
    <source>
        <dbReference type="EMBL" id="HGE66004.1"/>
    </source>
</evidence>
<proteinExistence type="inferred from homology"/>
<reference evidence="4" key="1">
    <citation type="journal article" date="2020" name="mSystems">
        <title>Genome- and Community-Level Interaction Insights into Carbon Utilization and Element Cycling Functions of Hydrothermarchaeota in Hydrothermal Sediment.</title>
        <authorList>
            <person name="Zhou Z."/>
            <person name="Liu Y."/>
            <person name="Xu W."/>
            <person name="Pan J."/>
            <person name="Luo Z.H."/>
            <person name="Li M."/>
        </authorList>
    </citation>
    <scope>NUCLEOTIDE SEQUENCE [LARGE SCALE GENOMIC DNA]</scope>
    <source>
        <strain evidence="6">SpSt-10</strain>
        <strain evidence="5">SpSt-62</strain>
        <strain evidence="4">SpSt-97</strain>
    </source>
</reference>
<dbReference type="EMBL" id="DRUC01000067">
    <property type="protein sequence ID" value="HHF48434.1"/>
    <property type="molecule type" value="Genomic_DNA"/>
</dbReference>
<comment type="function">
    <text evidence="2">Hydrolyzes RNA 2',3'-cyclic phosphodiester to an RNA 2'-phosphomonoester.</text>
</comment>
<feature type="domain" description="Phosphoesterase HXTX" evidence="3">
    <location>
        <begin position="8"/>
        <end position="87"/>
    </location>
</feature>
<feature type="domain" description="Phosphoesterase HXTX" evidence="3">
    <location>
        <begin position="93"/>
        <end position="170"/>
    </location>
</feature>
<dbReference type="SUPFAM" id="SSF55144">
    <property type="entry name" value="LigT-like"/>
    <property type="match status" value="1"/>
</dbReference>
<dbReference type="GO" id="GO:0004113">
    <property type="term" value="F:2',3'-cyclic-nucleotide 3'-phosphodiesterase activity"/>
    <property type="evidence" value="ECO:0007669"/>
    <property type="project" value="InterPro"/>
</dbReference>
<dbReference type="AlphaFoldDB" id="A0A7C3YPH9"/>
<organism evidence="4">
    <name type="scientific">Geoglobus ahangari</name>
    <dbReference type="NCBI Taxonomy" id="113653"/>
    <lineage>
        <taxon>Archaea</taxon>
        <taxon>Methanobacteriati</taxon>
        <taxon>Methanobacteriota</taxon>
        <taxon>Archaeoglobi</taxon>
        <taxon>Archaeoglobales</taxon>
        <taxon>Archaeoglobaceae</taxon>
        <taxon>Geoglobus</taxon>
    </lineage>
</organism>
<feature type="active site" description="Proton donor" evidence="2">
    <location>
        <position position="38"/>
    </location>
</feature>
<feature type="short sequence motif" description="HXTX 2" evidence="2">
    <location>
        <begin position="120"/>
        <end position="123"/>
    </location>
</feature>
<gene>
    <name evidence="4" type="primary">thpR</name>
    <name evidence="6" type="ORF">ENL48_04515</name>
    <name evidence="5" type="ORF">ENT89_07450</name>
    <name evidence="4" type="ORF">ENX77_02590</name>
</gene>
<dbReference type="Gene3D" id="3.90.1140.10">
    <property type="entry name" value="Cyclic phosphodiesterase"/>
    <property type="match status" value="1"/>
</dbReference>
<evidence type="ECO:0000256" key="2">
    <source>
        <dbReference type="HAMAP-Rule" id="MF_01940"/>
    </source>
</evidence>
<dbReference type="InterPro" id="IPR004175">
    <property type="entry name" value="RNA_CPDase"/>
</dbReference>
<dbReference type="EMBL" id="DTAK01000065">
    <property type="protein sequence ID" value="HGU59950.1"/>
    <property type="molecule type" value="Genomic_DNA"/>
</dbReference>
<comment type="catalytic activity">
    <reaction evidence="2">
        <text>a 3'-end 2',3'-cyclophospho-ribonucleotide-RNA + H2O = a 3'-end 2'-phospho-ribonucleotide-RNA + H(+)</text>
        <dbReference type="Rhea" id="RHEA:11828"/>
        <dbReference type="Rhea" id="RHEA-COMP:10464"/>
        <dbReference type="Rhea" id="RHEA-COMP:17353"/>
        <dbReference type="ChEBI" id="CHEBI:15377"/>
        <dbReference type="ChEBI" id="CHEBI:15378"/>
        <dbReference type="ChEBI" id="CHEBI:83064"/>
        <dbReference type="ChEBI" id="CHEBI:173113"/>
        <dbReference type="EC" id="3.1.4.58"/>
    </reaction>
</comment>
<feature type="active site" description="Proton acceptor" evidence="2">
    <location>
        <position position="120"/>
    </location>
</feature>
<dbReference type="NCBIfam" id="TIGR02258">
    <property type="entry name" value="2_5_ligase"/>
    <property type="match status" value="1"/>
</dbReference>
<keyword evidence="1 2" id="KW-0378">Hydrolase</keyword>
<protein>
    <recommendedName>
        <fullName evidence="2">RNA 2',3'-cyclic phosphodiesterase</fullName>
        <shortName evidence="2">RNA 2',3'-CPDase</shortName>
        <ecNumber evidence="2">3.1.4.58</ecNumber>
    </recommendedName>
</protein>
<feature type="short sequence motif" description="HXTX 1" evidence="2">
    <location>
        <begin position="38"/>
        <end position="41"/>
    </location>
</feature>
<dbReference type="GO" id="GO:0008664">
    <property type="term" value="F:RNA 2',3'-cyclic 3'-phosphodiesterase activity"/>
    <property type="evidence" value="ECO:0007669"/>
    <property type="project" value="UniProtKB-EC"/>
</dbReference>
<evidence type="ECO:0000259" key="3">
    <source>
        <dbReference type="Pfam" id="PF02834"/>
    </source>
</evidence>
<dbReference type="EC" id="3.1.4.58" evidence="2"/>
<dbReference type="PANTHER" id="PTHR35561:SF1">
    <property type="entry name" value="RNA 2',3'-CYCLIC PHOSPHODIESTERASE"/>
    <property type="match status" value="1"/>
</dbReference>
<accession>A0A7C3YPH9</accession>
<name>A0A7C3YPH9_9EURY</name>
<evidence type="ECO:0000313" key="6">
    <source>
        <dbReference type="EMBL" id="HHF48434.1"/>
    </source>
</evidence>
<dbReference type="Pfam" id="PF02834">
    <property type="entry name" value="LigT_PEase"/>
    <property type="match status" value="2"/>
</dbReference>
<evidence type="ECO:0000256" key="1">
    <source>
        <dbReference type="ARBA" id="ARBA00022801"/>
    </source>
</evidence>